<gene>
    <name evidence="1" type="ORF">BHM03_00009756</name>
</gene>
<dbReference type="EMBL" id="KV875617">
    <property type="protein sequence ID" value="RZR72024.1"/>
    <property type="molecule type" value="Genomic_DNA"/>
</dbReference>
<reference evidence="1" key="1">
    <citation type="journal article" date="2018" name="Data Brief">
        <title>Genome sequence data from 17 accessions of Ensete ventricosum, a staple food crop for millions in Ethiopia.</title>
        <authorList>
            <person name="Yemataw Z."/>
            <person name="Muzemil S."/>
            <person name="Ambachew D."/>
            <person name="Tripathi L."/>
            <person name="Tesfaye K."/>
            <person name="Chala A."/>
            <person name="Farbos A."/>
            <person name="O'Neill P."/>
            <person name="Moore K."/>
            <person name="Grant M."/>
            <person name="Studholme D.J."/>
        </authorList>
    </citation>
    <scope>NUCLEOTIDE SEQUENCE [LARGE SCALE GENOMIC DNA]</scope>
    <source>
        <tissue evidence="1">Leaf</tissue>
    </source>
</reference>
<protein>
    <submittedName>
        <fullName evidence="1">Uncharacterized protein</fullName>
    </submittedName>
</protein>
<accession>A0A444E2J8</accession>
<dbReference type="AlphaFoldDB" id="A0A444E2J8"/>
<name>A0A444E2J8_ENSVE</name>
<dbReference type="Proteomes" id="UP000290560">
    <property type="component" value="Unassembled WGS sequence"/>
</dbReference>
<proteinExistence type="predicted"/>
<evidence type="ECO:0000313" key="1">
    <source>
        <dbReference type="EMBL" id="RZR72024.1"/>
    </source>
</evidence>
<organism evidence="1">
    <name type="scientific">Ensete ventricosum</name>
    <name type="common">Abyssinian banana</name>
    <name type="synonym">Musa ensete</name>
    <dbReference type="NCBI Taxonomy" id="4639"/>
    <lineage>
        <taxon>Eukaryota</taxon>
        <taxon>Viridiplantae</taxon>
        <taxon>Streptophyta</taxon>
        <taxon>Embryophyta</taxon>
        <taxon>Tracheophyta</taxon>
        <taxon>Spermatophyta</taxon>
        <taxon>Magnoliopsida</taxon>
        <taxon>Liliopsida</taxon>
        <taxon>Zingiberales</taxon>
        <taxon>Musaceae</taxon>
        <taxon>Ensete</taxon>
    </lineage>
</organism>
<feature type="non-terminal residue" evidence="1">
    <location>
        <position position="1"/>
    </location>
</feature>
<sequence>QAGDGRWSLSCYISVHFASHRLALRSATDYAQEREMEIEALQVIPMDDIDGVMSSFSMNGVLITEPKSDRIDASESELSTQNRYFRILLTPQVKDPNSC</sequence>